<feature type="domain" description="Macro" evidence="1">
    <location>
        <begin position="11"/>
        <end position="195"/>
    </location>
</feature>
<evidence type="ECO:0000259" key="1">
    <source>
        <dbReference type="PROSITE" id="PS51154"/>
    </source>
</evidence>
<dbReference type="CDD" id="cd02908">
    <property type="entry name" value="Macro_OAADPr_deacetylase"/>
    <property type="match status" value="1"/>
</dbReference>
<dbReference type="SUPFAM" id="SSF52949">
    <property type="entry name" value="Macro domain-like"/>
    <property type="match status" value="1"/>
</dbReference>
<dbReference type="Pfam" id="PF01661">
    <property type="entry name" value="Macro"/>
    <property type="match status" value="1"/>
</dbReference>
<dbReference type="PROSITE" id="PS51154">
    <property type="entry name" value="MACRO"/>
    <property type="match status" value="1"/>
</dbReference>
<dbReference type="AlphaFoldDB" id="X1E4Q5"/>
<evidence type="ECO:0000313" key="2">
    <source>
        <dbReference type="EMBL" id="GAH28246.1"/>
    </source>
</evidence>
<organism evidence="2">
    <name type="scientific">marine sediment metagenome</name>
    <dbReference type="NCBI Taxonomy" id="412755"/>
    <lineage>
        <taxon>unclassified sequences</taxon>
        <taxon>metagenomes</taxon>
        <taxon>ecological metagenomes</taxon>
    </lineage>
</organism>
<proteinExistence type="predicted"/>
<reference evidence="2" key="1">
    <citation type="journal article" date="2014" name="Front. Microbiol.">
        <title>High frequency of phylogenetically diverse reductive dehalogenase-homologous genes in deep subseafloor sedimentary metagenomes.</title>
        <authorList>
            <person name="Kawai M."/>
            <person name="Futagami T."/>
            <person name="Toyoda A."/>
            <person name="Takaki Y."/>
            <person name="Nishi S."/>
            <person name="Hori S."/>
            <person name="Arai W."/>
            <person name="Tsubouchi T."/>
            <person name="Morono Y."/>
            <person name="Uchiyama I."/>
            <person name="Ito T."/>
            <person name="Fujiyama A."/>
            <person name="Inagaki F."/>
            <person name="Takami H."/>
        </authorList>
    </citation>
    <scope>NUCLEOTIDE SEQUENCE</scope>
    <source>
        <strain evidence="2">Expedition CK06-06</strain>
    </source>
</reference>
<dbReference type="Gene3D" id="3.40.220.10">
    <property type="entry name" value="Leucine Aminopeptidase, subunit E, domain 1"/>
    <property type="match status" value="1"/>
</dbReference>
<dbReference type="PANTHER" id="PTHR11106">
    <property type="entry name" value="GANGLIOSIDE INDUCED DIFFERENTIATION ASSOCIATED PROTEIN 2-RELATED"/>
    <property type="match status" value="1"/>
</dbReference>
<sequence>VITKRWSKDMANQATEVTINQVKLHIIQGDITQQSTDAIVNAANPSLMGGGGVDGAIHRAGGPAILDECKQIVARQGQLPTGKAVMTTGGNLTAKYVIHTVGPIWHGGNKGEPELLASAYHESLKLAAENNLNSISFPSISTGAYGYPVNQASKLAIDAVITFLSHSTTPLREVVFVLFDSQTFGAYSSALRDIGEKGG</sequence>
<dbReference type="EMBL" id="BARU01003858">
    <property type="protein sequence ID" value="GAH28246.1"/>
    <property type="molecule type" value="Genomic_DNA"/>
</dbReference>
<name>X1E4Q5_9ZZZZ</name>
<dbReference type="NCBIfam" id="NF001664">
    <property type="entry name" value="PRK00431.1-6"/>
    <property type="match status" value="1"/>
</dbReference>
<feature type="non-terminal residue" evidence="2">
    <location>
        <position position="1"/>
    </location>
</feature>
<dbReference type="InterPro" id="IPR002589">
    <property type="entry name" value="Macro_dom"/>
</dbReference>
<gene>
    <name evidence="2" type="ORF">S03H2_08083</name>
</gene>
<protein>
    <recommendedName>
        <fullName evidence="1">Macro domain-containing protein</fullName>
    </recommendedName>
</protein>
<dbReference type="SMART" id="SM00506">
    <property type="entry name" value="A1pp"/>
    <property type="match status" value="1"/>
</dbReference>
<dbReference type="PANTHER" id="PTHR11106:SF27">
    <property type="entry name" value="MACRO DOMAIN-CONTAINING PROTEIN"/>
    <property type="match status" value="1"/>
</dbReference>
<comment type="caution">
    <text evidence="2">The sequence shown here is derived from an EMBL/GenBank/DDBJ whole genome shotgun (WGS) entry which is preliminary data.</text>
</comment>
<accession>X1E4Q5</accession>
<dbReference type="InterPro" id="IPR043472">
    <property type="entry name" value="Macro_dom-like"/>
</dbReference>